<evidence type="ECO:0000259" key="1">
    <source>
        <dbReference type="Pfam" id="PF01966"/>
    </source>
</evidence>
<evidence type="ECO:0000313" key="3">
    <source>
        <dbReference type="Proteomes" id="UP000326354"/>
    </source>
</evidence>
<protein>
    <submittedName>
        <fullName evidence="2">HD family phosphohydrolase</fullName>
    </submittedName>
</protein>
<dbReference type="Proteomes" id="UP000326354">
    <property type="component" value="Chromosome"/>
</dbReference>
<accession>A0A5S9F2F9</accession>
<keyword evidence="2" id="KW-0378">Hydrolase</keyword>
<evidence type="ECO:0000313" key="2">
    <source>
        <dbReference type="EMBL" id="BBM82419.1"/>
    </source>
</evidence>
<organism evidence="2 3">
    <name type="scientific">Uabimicrobium amorphum</name>
    <dbReference type="NCBI Taxonomy" id="2596890"/>
    <lineage>
        <taxon>Bacteria</taxon>
        <taxon>Pseudomonadati</taxon>
        <taxon>Planctomycetota</taxon>
        <taxon>Candidatus Uabimicrobiia</taxon>
        <taxon>Candidatus Uabimicrobiales</taxon>
        <taxon>Candidatus Uabimicrobiaceae</taxon>
        <taxon>Candidatus Uabimicrobium</taxon>
    </lineage>
</organism>
<dbReference type="EMBL" id="AP019860">
    <property type="protein sequence ID" value="BBM82419.1"/>
    <property type="molecule type" value="Genomic_DNA"/>
</dbReference>
<feature type="domain" description="HD" evidence="1">
    <location>
        <begin position="22"/>
        <end position="138"/>
    </location>
</feature>
<keyword evidence="3" id="KW-1185">Reference proteome</keyword>
<dbReference type="AlphaFoldDB" id="A0A5S9F2F9"/>
<dbReference type="RefSeq" id="WP_151966666.1">
    <property type="nucleotide sequence ID" value="NZ_AP019860.1"/>
</dbReference>
<dbReference type="GO" id="GO:0016787">
    <property type="term" value="F:hydrolase activity"/>
    <property type="evidence" value="ECO:0007669"/>
    <property type="project" value="UniProtKB-KW"/>
</dbReference>
<dbReference type="PANTHER" id="PTHR35795">
    <property type="entry name" value="SLR1885 PROTEIN"/>
    <property type="match status" value="1"/>
</dbReference>
<gene>
    <name evidence="2" type="ORF">UABAM_00762</name>
</gene>
<dbReference type="PANTHER" id="PTHR35795:SF1">
    <property type="entry name" value="BIS(5'-NUCLEOSYL)-TETRAPHOSPHATASE, SYMMETRICAL"/>
    <property type="match status" value="1"/>
</dbReference>
<dbReference type="Pfam" id="PF01966">
    <property type="entry name" value="HD"/>
    <property type="match status" value="1"/>
</dbReference>
<dbReference type="InterPro" id="IPR006675">
    <property type="entry name" value="HDIG_dom"/>
</dbReference>
<proteinExistence type="predicted"/>
<dbReference type="CDD" id="cd00077">
    <property type="entry name" value="HDc"/>
    <property type="match status" value="1"/>
</dbReference>
<dbReference type="Gene3D" id="1.10.3210.10">
    <property type="entry name" value="Hypothetical protein af1432"/>
    <property type="match status" value="1"/>
</dbReference>
<dbReference type="InterPro" id="IPR003607">
    <property type="entry name" value="HD/PDEase_dom"/>
</dbReference>
<name>A0A5S9F2F9_UABAM</name>
<dbReference type="NCBIfam" id="TIGR00277">
    <property type="entry name" value="HDIG"/>
    <property type="match status" value="1"/>
</dbReference>
<dbReference type="KEGG" id="uam:UABAM_00762"/>
<dbReference type="OrthoDB" id="1722553at2"/>
<dbReference type="InterPro" id="IPR051094">
    <property type="entry name" value="Diverse_Catalytic_Enzymes"/>
</dbReference>
<sequence length="179" mass="20432">MNPLNIIERYYSPQTKVHEIILTHSNMVMEKAVSVASKFPDVDLDFIREASLLHDIGIIFTNAPGIDCHGKYHYLCHGYLGREILEREGLDAHALVCERHTGVGIRKEEIIASNLPLPHRDMVPISLEEKIICYADNFFSKNIAHLKEEKSIEAITKHLGILGQDKVETFLSWHQEFSL</sequence>
<reference evidence="2 3" key="1">
    <citation type="submission" date="2019-08" db="EMBL/GenBank/DDBJ databases">
        <title>Complete genome sequence of Candidatus Uab amorphum.</title>
        <authorList>
            <person name="Shiratori T."/>
            <person name="Suzuki S."/>
            <person name="Kakizawa Y."/>
            <person name="Ishida K."/>
        </authorList>
    </citation>
    <scope>NUCLEOTIDE SEQUENCE [LARGE SCALE GENOMIC DNA]</scope>
    <source>
        <strain evidence="2 3">SRT547</strain>
    </source>
</reference>
<dbReference type="SUPFAM" id="SSF109604">
    <property type="entry name" value="HD-domain/PDEase-like"/>
    <property type="match status" value="1"/>
</dbReference>
<dbReference type="InterPro" id="IPR006674">
    <property type="entry name" value="HD_domain"/>
</dbReference>